<feature type="compositionally biased region" description="Low complexity" evidence="1">
    <location>
        <begin position="12"/>
        <end position="35"/>
    </location>
</feature>
<evidence type="ECO:0008006" key="4">
    <source>
        <dbReference type="Google" id="ProtNLM"/>
    </source>
</evidence>
<evidence type="ECO:0000256" key="1">
    <source>
        <dbReference type="SAM" id="MobiDB-lite"/>
    </source>
</evidence>
<feature type="compositionally biased region" description="Basic and acidic residues" evidence="1">
    <location>
        <begin position="1"/>
        <end position="11"/>
    </location>
</feature>
<evidence type="ECO:0000313" key="3">
    <source>
        <dbReference type="Proteomes" id="UP000272908"/>
    </source>
</evidence>
<feature type="region of interest" description="Disordered" evidence="1">
    <location>
        <begin position="90"/>
        <end position="109"/>
    </location>
</feature>
<dbReference type="InterPro" id="IPR017748">
    <property type="entry name" value="TagF"/>
</dbReference>
<feature type="compositionally biased region" description="Low complexity" evidence="1">
    <location>
        <begin position="99"/>
        <end position="109"/>
    </location>
</feature>
<feature type="region of interest" description="Disordered" evidence="1">
    <location>
        <begin position="1"/>
        <end position="84"/>
    </location>
</feature>
<dbReference type="RefSeq" id="WP_121094646.1">
    <property type="nucleotide sequence ID" value="NZ_UIHC01000013.1"/>
</dbReference>
<dbReference type="Pfam" id="PF09867">
    <property type="entry name" value="TagF_N"/>
    <property type="match status" value="1"/>
</dbReference>
<protein>
    <recommendedName>
        <fullName evidence="4">Type VI secretion system-associated protein TagF</fullName>
    </recommendedName>
</protein>
<gene>
    <name evidence="2" type="ORF">ROE7235_01739</name>
</gene>
<proteinExistence type="predicted"/>
<organism evidence="2 3">
    <name type="scientific">Roseinatronobacter ekhonensis</name>
    <dbReference type="NCBI Taxonomy" id="254356"/>
    <lineage>
        <taxon>Bacteria</taxon>
        <taxon>Pseudomonadati</taxon>
        <taxon>Pseudomonadota</taxon>
        <taxon>Alphaproteobacteria</taxon>
        <taxon>Rhodobacterales</taxon>
        <taxon>Paracoccaceae</taxon>
        <taxon>Roseinatronobacter</taxon>
    </lineage>
</organism>
<accession>A0A3B0MEB3</accession>
<dbReference type="Gene3D" id="3.40.1730.10">
    <property type="entry name" value="pa0076 domain"/>
    <property type="match status" value="1"/>
</dbReference>
<dbReference type="NCBIfam" id="TIGR03373">
    <property type="entry name" value="VI_minor_4"/>
    <property type="match status" value="1"/>
</dbReference>
<sequence>MGDEKNTDPRAENAAPTEDTATDDTAAGATPLADAQSAPDDAEAPEQGTPPGTQEDVGNAGSEATSNAHAEESDDDPAAPDPDLLAQDTAETDAEQADPPDAVVDPPIEATLPPRASAQVGLFGKLPMRGDFITRQMPNTLSRPFEDWLIPLVQDTRATLGADWSRIWHSAGAWNFWLGADVFQGNWHKDMHGRSGSAGASVGVLQPSADKHGRDFPIVLLLADGQSRLVPPPVVTPPDAEWYAMCRQFLHSARAGQDIAELETALANLPAPRLPAGAEEMAPLLESRALWAEGSGDVWNDIARADHQLAGGSRSYWWQDGGSVLSLVGLPDADTFAFMLSQGQPTLPDPTPDDHGPAFQ</sequence>
<keyword evidence="3" id="KW-1185">Reference proteome</keyword>
<feature type="region of interest" description="Disordered" evidence="1">
    <location>
        <begin position="341"/>
        <end position="360"/>
    </location>
</feature>
<evidence type="ECO:0000313" key="2">
    <source>
        <dbReference type="EMBL" id="SUZ31988.1"/>
    </source>
</evidence>
<name>A0A3B0MEB3_9RHOB</name>
<reference evidence="3" key="1">
    <citation type="submission" date="2018-08" db="EMBL/GenBank/DDBJ databases">
        <authorList>
            <person name="Rodrigo-Torres L."/>
            <person name="Arahal R. D."/>
            <person name="Lucena T."/>
        </authorList>
    </citation>
    <scope>NUCLEOTIDE SEQUENCE [LARGE SCALE GENOMIC DNA]</scope>
    <source>
        <strain evidence="3">CECT 7235</strain>
    </source>
</reference>
<dbReference type="Proteomes" id="UP000272908">
    <property type="component" value="Unassembled WGS sequence"/>
</dbReference>
<dbReference type="InterPro" id="IPR038225">
    <property type="entry name" value="TagF_sf"/>
</dbReference>
<dbReference type="EMBL" id="UIHC01000013">
    <property type="protein sequence ID" value="SUZ31988.1"/>
    <property type="molecule type" value="Genomic_DNA"/>
</dbReference>
<dbReference type="OrthoDB" id="9801841at2"/>
<dbReference type="AlphaFoldDB" id="A0A3B0MEB3"/>